<feature type="region of interest" description="Disordered" evidence="5">
    <location>
        <begin position="33"/>
        <end position="137"/>
    </location>
</feature>
<evidence type="ECO:0000256" key="5">
    <source>
        <dbReference type="SAM" id="MobiDB-lite"/>
    </source>
</evidence>
<evidence type="ECO:0000313" key="7">
    <source>
        <dbReference type="EMBL" id="CAD9980398.1"/>
    </source>
</evidence>
<evidence type="ECO:0000256" key="2">
    <source>
        <dbReference type="ARBA" id="ARBA00022692"/>
    </source>
</evidence>
<proteinExistence type="predicted"/>
<dbReference type="GO" id="GO:0015165">
    <property type="term" value="F:pyrimidine nucleotide-sugar transmembrane transporter activity"/>
    <property type="evidence" value="ECO:0007669"/>
    <property type="project" value="InterPro"/>
</dbReference>
<feature type="region of interest" description="Disordered" evidence="5">
    <location>
        <begin position="467"/>
        <end position="499"/>
    </location>
</feature>
<feature type="transmembrane region" description="Helical" evidence="6">
    <location>
        <begin position="320"/>
        <end position="340"/>
    </location>
</feature>
<feature type="transmembrane region" description="Helical" evidence="6">
    <location>
        <begin position="142"/>
        <end position="158"/>
    </location>
</feature>
<feature type="compositionally biased region" description="Polar residues" evidence="5">
    <location>
        <begin position="83"/>
        <end position="94"/>
    </location>
</feature>
<dbReference type="AlphaFoldDB" id="A0A7S2YJT7"/>
<keyword evidence="3 6" id="KW-1133">Transmembrane helix</keyword>
<name>A0A7S2YJT7_9STRA</name>
<evidence type="ECO:0000256" key="4">
    <source>
        <dbReference type="ARBA" id="ARBA00023136"/>
    </source>
</evidence>
<feature type="transmembrane region" description="Helical" evidence="6">
    <location>
        <begin position="386"/>
        <end position="407"/>
    </location>
</feature>
<keyword evidence="4 6" id="KW-0472">Membrane</keyword>
<dbReference type="EMBL" id="HBHT01029025">
    <property type="protein sequence ID" value="CAD9980398.1"/>
    <property type="molecule type" value="Transcribed_RNA"/>
</dbReference>
<feature type="compositionally biased region" description="Basic and acidic residues" evidence="5">
    <location>
        <begin position="53"/>
        <end position="69"/>
    </location>
</feature>
<feature type="transmembrane region" description="Helical" evidence="6">
    <location>
        <begin position="178"/>
        <end position="198"/>
    </location>
</feature>
<feature type="transmembrane region" description="Helical" evidence="6">
    <location>
        <begin position="442"/>
        <end position="460"/>
    </location>
</feature>
<feature type="compositionally biased region" description="Polar residues" evidence="5">
    <location>
        <begin position="34"/>
        <end position="52"/>
    </location>
</feature>
<feature type="region of interest" description="Disordered" evidence="5">
    <location>
        <begin position="515"/>
        <end position="535"/>
    </location>
</feature>
<organism evidence="7">
    <name type="scientific">Entomoneis paludosa</name>
    <dbReference type="NCBI Taxonomy" id="265537"/>
    <lineage>
        <taxon>Eukaryota</taxon>
        <taxon>Sar</taxon>
        <taxon>Stramenopiles</taxon>
        <taxon>Ochrophyta</taxon>
        <taxon>Bacillariophyta</taxon>
        <taxon>Bacillariophyceae</taxon>
        <taxon>Bacillariophycidae</taxon>
        <taxon>Entomoneidaceae</taxon>
        <taxon>Entomoneis</taxon>
    </lineage>
</organism>
<dbReference type="InterPro" id="IPR037185">
    <property type="entry name" value="EmrE-like"/>
</dbReference>
<feature type="region of interest" description="Disordered" evidence="5">
    <location>
        <begin position="1"/>
        <end position="21"/>
    </location>
</feature>
<dbReference type="PANTHER" id="PTHR10231">
    <property type="entry name" value="NUCLEOTIDE-SUGAR TRANSMEMBRANE TRANSPORTER"/>
    <property type="match status" value="1"/>
</dbReference>
<dbReference type="SUPFAM" id="SSF103481">
    <property type="entry name" value="Multidrug resistance efflux transporter EmrE"/>
    <property type="match status" value="1"/>
</dbReference>
<protein>
    <submittedName>
        <fullName evidence="7">Uncharacterized protein</fullName>
    </submittedName>
</protein>
<gene>
    <name evidence="7" type="ORF">APAL1065_LOCUS19493</name>
</gene>
<feature type="transmembrane region" description="Helical" evidence="6">
    <location>
        <begin position="242"/>
        <end position="265"/>
    </location>
</feature>
<evidence type="ECO:0000256" key="1">
    <source>
        <dbReference type="ARBA" id="ARBA00004141"/>
    </source>
</evidence>
<comment type="subcellular location">
    <subcellularLocation>
        <location evidence="1">Membrane</location>
        <topology evidence="1">Multi-pass membrane protein</topology>
    </subcellularLocation>
</comment>
<feature type="transmembrane region" description="Helical" evidence="6">
    <location>
        <begin position="210"/>
        <end position="230"/>
    </location>
</feature>
<dbReference type="InterPro" id="IPR007271">
    <property type="entry name" value="Nuc_sug_transpt"/>
</dbReference>
<feature type="transmembrane region" description="Helical" evidence="6">
    <location>
        <begin position="360"/>
        <end position="380"/>
    </location>
</feature>
<evidence type="ECO:0000256" key="3">
    <source>
        <dbReference type="ARBA" id="ARBA00022989"/>
    </source>
</evidence>
<reference evidence="7" key="1">
    <citation type="submission" date="2021-01" db="EMBL/GenBank/DDBJ databases">
        <authorList>
            <person name="Corre E."/>
            <person name="Pelletier E."/>
            <person name="Niang G."/>
            <person name="Scheremetjew M."/>
            <person name="Finn R."/>
            <person name="Kale V."/>
            <person name="Holt S."/>
            <person name="Cochrane G."/>
            <person name="Meng A."/>
            <person name="Brown T."/>
            <person name="Cohen L."/>
        </authorList>
    </citation>
    <scope>NUCLEOTIDE SEQUENCE</scope>
    <source>
        <strain evidence="7">CCMP125</strain>
    </source>
</reference>
<feature type="transmembrane region" description="Helical" evidence="6">
    <location>
        <begin position="277"/>
        <end position="294"/>
    </location>
</feature>
<dbReference type="GO" id="GO:0000139">
    <property type="term" value="C:Golgi membrane"/>
    <property type="evidence" value="ECO:0007669"/>
    <property type="project" value="InterPro"/>
</dbReference>
<sequence>MAPPPKEEEATFTQEHAKEEDAQERIALIPVQHLSLSTNHRQESSKSIYTETSSHHDPTGEELLKELAEIQHPSSSSLFFSSMNTESTASTQDTSLSGDGGSVVSSRNQSQGSKNRKLTKDHNTQPQPSDARKDSKSDSQNSIKLIVLLVLCLQNSLFTVLRRYSHGVLQESASKYEVLLLGEVIKILFSACMIKGTVREGNSMMDLSKHLIFITSNSGKMVVLALIYGVMNILSFVSLRNIGAGMFTIFAQCKILTTATFSTFLLGRQYSATKWRALIGLMFGVLLFSEPIWGEELRHFSETGSFGAYETNSHQRLQRVIGIIAVLTEVTLSGFASIYFEKVIKNDSLQMNIWERNFQLALSSFPVYLLFIAADQGGAAGQIGGGWSWITVIVSLLGAAGGLLVALSIKYGDAILKTLATTGAIVLSSVLDHLFLGGPLTPVMMIAGVQVILAIFDYTFDKTPSIQESQSKPLEQMAPEKEEKKRRTTSVEMKSSVRRSISGPVAVRRNLSGFSRSLASPPFDEEAGLVRPSRK</sequence>
<evidence type="ECO:0000256" key="6">
    <source>
        <dbReference type="SAM" id="Phobius"/>
    </source>
</evidence>
<dbReference type="Pfam" id="PF04142">
    <property type="entry name" value="Nuc_sug_transp"/>
    <property type="match status" value="1"/>
</dbReference>
<keyword evidence="2 6" id="KW-0812">Transmembrane</keyword>
<accession>A0A7S2YJT7</accession>